<gene>
    <name evidence="1" type="ORF">N6H18_18415</name>
</gene>
<evidence type="ECO:0000313" key="2">
    <source>
        <dbReference type="Proteomes" id="UP001065174"/>
    </source>
</evidence>
<organism evidence="1 2">
    <name type="scientific">Reichenbachiella agarivorans</name>
    <dbReference type="NCBI Taxonomy" id="2979464"/>
    <lineage>
        <taxon>Bacteria</taxon>
        <taxon>Pseudomonadati</taxon>
        <taxon>Bacteroidota</taxon>
        <taxon>Cytophagia</taxon>
        <taxon>Cytophagales</taxon>
        <taxon>Reichenbachiellaceae</taxon>
        <taxon>Reichenbachiella</taxon>
    </lineage>
</organism>
<keyword evidence="2" id="KW-1185">Reference proteome</keyword>
<dbReference type="Proteomes" id="UP001065174">
    <property type="component" value="Chromosome"/>
</dbReference>
<dbReference type="EMBL" id="CP106679">
    <property type="protein sequence ID" value="UXP32316.1"/>
    <property type="molecule type" value="Genomic_DNA"/>
</dbReference>
<name>A0ABY6CP75_9BACT</name>
<protein>
    <submittedName>
        <fullName evidence="1">Uncharacterized protein</fullName>
    </submittedName>
</protein>
<reference evidence="1" key="1">
    <citation type="submission" date="2022-09" db="EMBL/GenBank/DDBJ databases">
        <title>Comparative genomics and taxonomic characterization of three novel marine species of genus Reichenbachiella exhibiting antioxidant and polysaccharide degradation activities.</title>
        <authorList>
            <person name="Muhammad N."/>
            <person name="Lee Y.-J."/>
            <person name="Ko J."/>
            <person name="Kim S.-G."/>
        </authorList>
    </citation>
    <scope>NUCLEOTIDE SEQUENCE</scope>
    <source>
        <strain evidence="1">BKB1-1</strain>
    </source>
</reference>
<evidence type="ECO:0000313" key="1">
    <source>
        <dbReference type="EMBL" id="UXP32316.1"/>
    </source>
</evidence>
<dbReference type="RefSeq" id="WP_262309752.1">
    <property type="nucleotide sequence ID" value="NZ_CP106679.1"/>
</dbReference>
<accession>A0ABY6CP75</accession>
<proteinExistence type="predicted"/>
<sequence>MKNQFLNVCTGISMVIVAASLFVFSVISLNAEPTPELFEQQQTNKIGKYMMCAVHSDALRVIVWDTETGNSKIYVRSRSGFKPNIADDQLPSDPLR</sequence>